<organism evidence="2">
    <name type="scientific">marine metagenome</name>
    <dbReference type="NCBI Taxonomy" id="408172"/>
    <lineage>
        <taxon>unclassified sequences</taxon>
        <taxon>metagenomes</taxon>
        <taxon>ecological metagenomes</taxon>
    </lineage>
</organism>
<proteinExistence type="predicted"/>
<evidence type="ECO:0000313" key="2">
    <source>
        <dbReference type="EMBL" id="SVA74733.1"/>
    </source>
</evidence>
<protein>
    <submittedName>
        <fullName evidence="2">Uncharacterized protein</fullName>
    </submittedName>
</protein>
<keyword evidence="1" id="KW-0472">Membrane</keyword>
<keyword evidence="1" id="KW-0812">Transmembrane</keyword>
<feature type="non-terminal residue" evidence="2">
    <location>
        <position position="215"/>
    </location>
</feature>
<accession>A0A381YDW2</accession>
<sequence length="215" mass="23892">MATIARVNPIKLGALLLIGLLIASSWLVFPYFVQGKQLLRGVGDHSRLIKAGSVSRYLTRELVYTRELELTATFASDEYFQYVDRASVVGNLRPDRNLVFFVSETVHVDSLAAEVPDVLLKVGEKEYFPDVSDGPRNARHHRVTVYSFPKRDIQGNLIDIDGVGSMRLYVSNYYLGSEQKLTFVGAWDAPYSLPEELKSRADVTPIAVLALGAGL</sequence>
<feature type="transmembrane region" description="Helical" evidence="1">
    <location>
        <begin position="12"/>
        <end position="33"/>
    </location>
</feature>
<name>A0A381YDW2_9ZZZZ</name>
<keyword evidence="1" id="KW-1133">Transmembrane helix</keyword>
<gene>
    <name evidence="2" type="ORF">METZ01_LOCUS127587</name>
</gene>
<evidence type="ECO:0000256" key="1">
    <source>
        <dbReference type="SAM" id="Phobius"/>
    </source>
</evidence>
<dbReference type="AlphaFoldDB" id="A0A381YDW2"/>
<dbReference type="EMBL" id="UINC01017904">
    <property type="protein sequence ID" value="SVA74733.1"/>
    <property type="molecule type" value="Genomic_DNA"/>
</dbReference>
<reference evidence="2" key="1">
    <citation type="submission" date="2018-05" db="EMBL/GenBank/DDBJ databases">
        <authorList>
            <person name="Lanie J.A."/>
            <person name="Ng W.-L."/>
            <person name="Kazmierczak K.M."/>
            <person name="Andrzejewski T.M."/>
            <person name="Davidsen T.M."/>
            <person name="Wayne K.J."/>
            <person name="Tettelin H."/>
            <person name="Glass J.I."/>
            <person name="Rusch D."/>
            <person name="Podicherti R."/>
            <person name="Tsui H.-C.T."/>
            <person name="Winkler M.E."/>
        </authorList>
    </citation>
    <scope>NUCLEOTIDE SEQUENCE</scope>
</reference>